<keyword evidence="13 15" id="KW-0141">cGMP biosynthesis</keyword>
<dbReference type="GO" id="GO:0005524">
    <property type="term" value="F:ATP binding"/>
    <property type="evidence" value="ECO:0007669"/>
    <property type="project" value="InterPro"/>
</dbReference>
<evidence type="ECO:0000259" key="16">
    <source>
        <dbReference type="PROSITE" id="PS50011"/>
    </source>
</evidence>
<dbReference type="SUPFAM" id="SSF53822">
    <property type="entry name" value="Periplasmic binding protein-like I"/>
    <property type="match status" value="1"/>
</dbReference>
<dbReference type="GO" id="GO:0005525">
    <property type="term" value="F:GTP binding"/>
    <property type="evidence" value="ECO:0007669"/>
    <property type="project" value="UniProtKB-KW"/>
</dbReference>
<dbReference type="EC" id="4.6.1.2" evidence="3 15"/>
<dbReference type="Pfam" id="PF01094">
    <property type="entry name" value="ANF_receptor"/>
    <property type="match status" value="1"/>
</dbReference>
<dbReference type="SMART" id="SM00044">
    <property type="entry name" value="CYCc"/>
    <property type="match status" value="1"/>
</dbReference>
<keyword evidence="7" id="KW-1133">Transmembrane helix</keyword>
<keyword evidence="19" id="KW-1185">Reference proteome</keyword>
<organism evidence="18 19">
    <name type="scientific">Psylliodes chrysocephalus</name>
    <dbReference type="NCBI Taxonomy" id="3402493"/>
    <lineage>
        <taxon>Eukaryota</taxon>
        <taxon>Metazoa</taxon>
        <taxon>Ecdysozoa</taxon>
        <taxon>Arthropoda</taxon>
        <taxon>Hexapoda</taxon>
        <taxon>Insecta</taxon>
        <taxon>Pterygota</taxon>
        <taxon>Neoptera</taxon>
        <taxon>Endopterygota</taxon>
        <taxon>Coleoptera</taxon>
        <taxon>Polyphaga</taxon>
        <taxon>Cucujiformia</taxon>
        <taxon>Chrysomeloidea</taxon>
        <taxon>Chrysomelidae</taxon>
        <taxon>Galerucinae</taxon>
        <taxon>Alticini</taxon>
        <taxon>Psylliodes</taxon>
    </lineage>
</organism>
<evidence type="ECO:0000256" key="6">
    <source>
        <dbReference type="ARBA" id="ARBA00022741"/>
    </source>
</evidence>
<feature type="domain" description="Guanylate cyclase" evidence="17">
    <location>
        <begin position="946"/>
        <end position="1076"/>
    </location>
</feature>
<evidence type="ECO:0000256" key="5">
    <source>
        <dbReference type="ARBA" id="ARBA00022729"/>
    </source>
</evidence>
<evidence type="ECO:0000256" key="4">
    <source>
        <dbReference type="ARBA" id="ARBA00022692"/>
    </source>
</evidence>
<dbReference type="FunFam" id="3.30.70.1230:FF:000019">
    <property type="entry name" value="Guanylate cyclase"/>
    <property type="match status" value="1"/>
</dbReference>
<dbReference type="Pfam" id="PF00211">
    <property type="entry name" value="Guanylate_cyc"/>
    <property type="match status" value="1"/>
</dbReference>
<keyword evidence="9" id="KW-0472">Membrane</keyword>
<sequence length="1251" mass="141581">MKLIALKSIVIKKFTLTIITIINVTIATKNVSYTDSDVTCSTTREGDDEKKSISNYSVLYEYLTGTGAHNFSESVTIGFLGAYRQAQVMLGALPLAIEAVNEDANLLPGRRLNYVAADIGTNPPALGLSRGKSSLAAHAIRVMTEMRDNGTVAFIGPDDTCSSEALVAAAWNLPMISYRCSDTRVSNKRIFLTFARTLPPSSKVSKSVVALLRAFDWHTFVVVSGSHPASGSEVQEAIEEQSQLHGLTITDTKLYSDYIPEYIEQMDNIVADTYLRTRVYVFVGEHIALIDFIKCLQRRKLLETGDYVVISVDDEIYDPNRRIKLIRRDYLDPFLHHEGWGNVSDVMGFRSVLKLTPSHPRNPNYKYICEQIKATSAKPPFCVPYHHKIFDSISVPIQAAYLYDAVMIYARALTEVFENHEDPRNGSAILNRIINRSYHSVQGYDVFIDNNGDAEGNFTVVALLDDKEMNGTLRMSMQPVGYFQYKSNGSNKMSALPEFKYFDLERPIQWVGGKLPRAEPKCGFYGEKCIYKIDWKLIASMILVSTIVIVGVLFAVKHYRYEQKLACLLWKIDMKDVTIIPTETTEIESQNMKMIRVCRHSLFQPPTSNSIDISEQTTKRAHTTIGLYKGNIVAIKYLHKRSVDLSRSIRKELKQIREARHENLIPFVGACVDHGNVAILTAYSARGSLEDVLKNKDLSLDTMFISSLVADILKGMIYLHDSEIVSHGNLTSSNCLIDSRWVLQISDFGLHEFKANQDDPNWEDKELRRLVYRAPELLRDPSPVPRGSQKGDVYSFAILLYEIIGREGPWGKSTLDRREIIKGVKKEHQEVPLRPPLEQLGAAQYIIKCIKACWTEEPEQRPDIRYVRVRLKQMQAGLKPNIFDNMLAIMEKYAYNLEGLVQERTNQLTEEKKKTDALLHRMLPKTVADSLKKGERVEAESFECVTIYFSDIVGFTELSAVSTPLQVIDLLNDLYTLFDSIISHYDVYKVETIGDAYMVVSGLPIRNGDRHAGEIASMALHLLSKIKRFDIKHRQGEVLQLRIGIHSGHVVAGVVGLKMPRYCLFGDTVNTASRMESYGEAFKIHISHATFMLLQRLGGYCCDERGVIPIKGKGEMQTYWLVGDDPAQRLARIREEIVGSSLFSSISSERLSNKTPDLLRRTGVNLESDLHMYENCQSCLSQSTCPVVQLHQRARRAFNPIQSQETVDGSFDMLCPEMYRYHTTRLNYSCAHRNPRSAPTITFTDHNEHFI</sequence>
<dbReference type="Gene3D" id="3.30.70.1230">
    <property type="entry name" value="Nucleotide cyclase"/>
    <property type="match status" value="1"/>
</dbReference>
<dbReference type="CDD" id="cd06370">
    <property type="entry name" value="PBP1_SAP_GC-like"/>
    <property type="match status" value="1"/>
</dbReference>
<evidence type="ECO:0000256" key="2">
    <source>
        <dbReference type="ARBA" id="ARBA00004251"/>
    </source>
</evidence>
<dbReference type="SUPFAM" id="SSF56112">
    <property type="entry name" value="Protein kinase-like (PK-like)"/>
    <property type="match status" value="1"/>
</dbReference>
<keyword evidence="10" id="KW-0675">Receptor</keyword>
<dbReference type="InterPro" id="IPR001245">
    <property type="entry name" value="Ser-Thr/Tyr_kinase_cat_dom"/>
</dbReference>
<dbReference type="CDD" id="cd14042">
    <property type="entry name" value="PK_GC-A_B"/>
    <property type="match status" value="1"/>
</dbReference>
<dbReference type="PANTHER" id="PTHR11920:SF501">
    <property type="entry name" value="GUANYLATE CYCLASE 32E"/>
    <property type="match status" value="1"/>
</dbReference>
<dbReference type="GO" id="GO:0035556">
    <property type="term" value="P:intracellular signal transduction"/>
    <property type="evidence" value="ECO:0007669"/>
    <property type="project" value="InterPro"/>
</dbReference>
<evidence type="ECO:0000313" key="19">
    <source>
        <dbReference type="Proteomes" id="UP001153636"/>
    </source>
</evidence>
<dbReference type="GO" id="GO:0001653">
    <property type="term" value="F:peptide receptor activity"/>
    <property type="evidence" value="ECO:0007669"/>
    <property type="project" value="TreeGrafter"/>
</dbReference>
<dbReference type="GO" id="GO:0007168">
    <property type="term" value="P:receptor guanylyl cyclase signaling pathway"/>
    <property type="evidence" value="ECO:0007669"/>
    <property type="project" value="TreeGrafter"/>
</dbReference>
<dbReference type="Gene3D" id="1.10.510.10">
    <property type="entry name" value="Transferase(Phosphotransferase) domain 1"/>
    <property type="match status" value="1"/>
</dbReference>
<dbReference type="InterPro" id="IPR011009">
    <property type="entry name" value="Kinase-like_dom_sf"/>
</dbReference>
<evidence type="ECO:0000256" key="1">
    <source>
        <dbReference type="ARBA" id="ARBA00001436"/>
    </source>
</evidence>
<dbReference type="FunFam" id="1.10.510.10:FF:000420">
    <property type="entry name" value="Guanylate cyclase"/>
    <property type="match status" value="1"/>
</dbReference>
<dbReference type="CDD" id="cd07302">
    <property type="entry name" value="CHD"/>
    <property type="match status" value="1"/>
</dbReference>
<reference evidence="18" key="1">
    <citation type="submission" date="2022-01" db="EMBL/GenBank/DDBJ databases">
        <authorList>
            <person name="King R."/>
        </authorList>
    </citation>
    <scope>NUCLEOTIDE SEQUENCE</scope>
</reference>
<accession>A0A9P0CKG4</accession>
<evidence type="ECO:0000256" key="11">
    <source>
        <dbReference type="ARBA" id="ARBA00023180"/>
    </source>
</evidence>
<evidence type="ECO:0000256" key="10">
    <source>
        <dbReference type="ARBA" id="ARBA00023170"/>
    </source>
</evidence>
<dbReference type="InterPro" id="IPR000719">
    <property type="entry name" value="Prot_kinase_dom"/>
</dbReference>
<gene>
    <name evidence="18" type="ORF">PSYICH_LOCUS1564</name>
</gene>
<name>A0A9P0CKG4_9CUCU</name>
<dbReference type="GO" id="GO:0004672">
    <property type="term" value="F:protein kinase activity"/>
    <property type="evidence" value="ECO:0007669"/>
    <property type="project" value="InterPro"/>
</dbReference>
<dbReference type="InterPro" id="IPR029787">
    <property type="entry name" value="Nucleotide_cyclase"/>
</dbReference>
<evidence type="ECO:0000256" key="8">
    <source>
        <dbReference type="ARBA" id="ARBA00023134"/>
    </source>
</evidence>
<dbReference type="InterPro" id="IPR028082">
    <property type="entry name" value="Peripla_BP_I"/>
</dbReference>
<dbReference type="InterPro" id="IPR001054">
    <property type="entry name" value="A/G_cyclase"/>
</dbReference>
<feature type="domain" description="Protein kinase" evidence="16">
    <location>
        <begin position="600"/>
        <end position="878"/>
    </location>
</feature>
<dbReference type="GO" id="GO:0004383">
    <property type="term" value="F:guanylate cyclase activity"/>
    <property type="evidence" value="ECO:0007669"/>
    <property type="project" value="UniProtKB-EC"/>
</dbReference>
<keyword evidence="8" id="KW-0342">GTP-binding</keyword>
<evidence type="ECO:0000256" key="7">
    <source>
        <dbReference type="ARBA" id="ARBA00022989"/>
    </source>
</evidence>
<evidence type="ECO:0000256" key="9">
    <source>
        <dbReference type="ARBA" id="ARBA00023136"/>
    </source>
</evidence>
<dbReference type="PROSITE" id="PS50011">
    <property type="entry name" value="PROTEIN_KINASE_DOM"/>
    <property type="match status" value="1"/>
</dbReference>
<dbReference type="EMBL" id="OV651822">
    <property type="protein sequence ID" value="CAH1100262.1"/>
    <property type="molecule type" value="Genomic_DNA"/>
</dbReference>
<evidence type="ECO:0000256" key="3">
    <source>
        <dbReference type="ARBA" id="ARBA00012202"/>
    </source>
</evidence>
<keyword evidence="12 14" id="KW-0456">Lyase</keyword>
<dbReference type="Proteomes" id="UP001153636">
    <property type="component" value="Chromosome 10"/>
</dbReference>
<evidence type="ECO:0000256" key="12">
    <source>
        <dbReference type="ARBA" id="ARBA00023239"/>
    </source>
</evidence>
<proteinExistence type="inferred from homology"/>
<dbReference type="SUPFAM" id="SSF55073">
    <property type="entry name" value="Nucleotide cyclase"/>
    <property type="match status" value="1"/>
</dbReference>
<dbReference type="OrthoDB" id="1890790at2759"/>
<keyword evidence="5" id="KW-0732">Signal</keyword>
<comment type="similarity">
    <text evidence="14">Belongs to the adenylyl cyclase class-4/guanylyl cyclase family.</text>
</comment>
<comment type="catalytic activity">
    <reaction evidence="1 15">
        <text>GTP = 3',5'-cyclic GMP + diphosphate</text>
        <dbReference type="Rhea" id="RHEA:13665"/>
        <dbReference type="ChEBI" id="CHEBI:33019"/>
        <dbReference type="ChEBI" id="CHEBI:37565"/>
        <dbReference type="ChEBI" id="CHEBI:57746"/>
        <dbReference type="EC" id="4.6.1.2"/>
    </reaction>
</comment>
<dbReference type="InterPro" id="IPR050401">
    <property type="entry name" value="Cyclic_nucleotide_synthase"/>
</dbReference>
<evidence type="ECO:0000256" key="13">
    <source>
        <dbReference type="ARBA" id="ARBA00023293"/>
    </source>
</evidence>
<comment type="subcellular location">
    <subcellularLocation>
        <location evidence="2">Cell membrane</location>
        <topology evidence="2">Single-pass type I membrane protein</topology>
    </subcellularLocation>
</comment>
<dbReference type="FunFam" id="3.40.50.2300:FF:000279">
    <property type="entry name" value="Guanylate cyclase"/>
    <property type="match status" value="1"/>
</dbReference>
<dbReference type="PROSITE" id="PS00452">
    <property type="entry name" value="GUANYLATE_CYCLASE_1"/>
    <property type="match status" value="1"/>
</dbReference>
<dbReference type="InterPro" id="IPR001828">
    <property type="entry name" value="ANF_lig-bd_rcpt"/>
</dbReference>
<evidence type="ECO:0000256" key="14">
    <source>
        <dbReference type="RuleBase" id="RU000405"/>
    </source>
</evidence>
<keyword evidence="4" id="KW-0812">Transmembrane</keyword>
<dbReference type="PANTHER" id="PTHR11920">
    <property type="entry name" value="GUANYLYL CYCLASE"/>
    <property type="match status" value="1"/>
</dbReference>
<dbReference type="Gene3D" id="3.40.50.2300">
    <property type="match status" value="2"/>
</dbReference>
<dbReference type="PROSITE" id="PS50125">
    <property type="entry name" value="GUANYLATE_CYCLASE_2"/>
    <property type="match status" value="1"/>
</dbReference>
<evidence type="ECO:0000259" key="17">
    <source>
        <dbReference type="PROSITE" id="PS50125"/>
    </source>
</evidence>
<dbReference type="InterPro" id="IPR018297">
    <property type="entry name" value="A/G_cyclase_CS"/>
</dbReference>
<keyword evidence="6" id="KW-0547">Nucleotide-binding</keyword>
<dbReference type="GO" id="GO:0005886">
    <property type="term" value="C:plasma membrane"/>
    <property type="evidence" value="ECO:0007669"/>
    <property type="project" value="UniProtKB-SubCell"/>
</dbReference>
<protein>
    <recommendedName>
        <fullName evidence="3 15">Guanylate cyclase</fullName>
        <ecNumber evidence="3 15">4.6.1.2</ecNumber>
    </recommendedName>
</protein>
<dbReference type="Pfam" id="PF07701">
    <property type="entry name" value="HNOBA"/>
    <property type="match status" value="1"/>
</dbReference>
<keyword evidence="11" id="KW-0325">Glycoprotein</keyword>
<dbReference type="AlphaFoldDB" id="A0A9P0CKG4"/>
<dbReference type="Pfam" id="PF07714">
    <property type="entry name" value="PK_Tyr_Ser-Thr"/>
    <property type="match status" value="1"/>
</dbReference>
<evidence type="ECO:0000256" key="15">
    <source>
        <dbReference type="RuleBase" id="RU003431"/>
    </source>
</evidence>
<dbReference type="GO" id="GO:0004016">
    <property type="term" value="F:adenylate cyclase activity"/>
    <property type="evidence" value="ECO:0007669"/>
    <property type="project" value="TreeGrafter"/>
</dbReference>
<dbReference type="InterPro" id="IPR011645">
    <property type="entry name" value="HNOB_dom_associated"/>
</dbReference>
<evidence type="ECO:0000313" key="18">
    <source>
        <dbReference type="EMBL" id="CAH1100262.1"/>
    </source>
</evidence>